<gene>
    <name evidence="1" type="ORF">JBF12_01050</name>
</gene>
<accession>A0ABS0R2P0</accession>
<organism evidence="1 2">
    <name type="scientific">Streptomyces javensis</name>
    <dbReference type="NCBI Taxonomy" id="114698"/>
    <lineage>
        <taxon>Bacteria</taxon>
        <taxon>Bacillati</taxon>
        <taxon>Actinomycetota</taxon>
        <taxon>Actinomycetes</taxon>
        <taxon>Kitasatosporales</taxon>
        <taxon>Streptomycetaceae</taxon>
        <taxon>Streptomyces</taxon>
        <taxon>Streptomyces violaceusniger group</taxon>
    </lineage>
</organism>
<sequence length="126" mass="13844">MTPFAPADAAWIRDHVLAPLEIPPAWPECSCQGISNACRYGTHGDCGHDQWVAWWGTEPETVIGGGFGPFPCRGSFGLNRSDATVYLADRKCHTRCNCHCHCHQPPPPPSPAPTHTEQLDLLQEEL</sequence>
<dbReference type="EMBL" id="JAEEAQ010000005">
    <property type="protein sequence ID" value="MBI0311644.1"/>
    <property type="molecule type" value="Genomic_DNA"/>
</dbReference>
<evidence type="ECO:0000313" key="1">
    <source>
        <dbReference type="EMBL" id="MBI0311644.1"/>
    </source>
</evidence>
<name>A0ABS0R2P0_9ACTN</name>
<comment type="caution">
    <text evidence="1">The sequence shown here is derived from an EMBL/GenBank/DDBJ whole genome shotgun (WGS) entry which is preliminary data.</text>
</comment>
<evidence type="ECO:0000313" key="2">
    <source>
        <dbReference type="Proteomes" id="UP000638849"/>
    </source>
</evidence>
<dbReference type="RefSeq" id="WP_198274930.1">
    <property type="nucleotide sequence ID" value="NZ_BAAAIF010000018.1"/>
</dbReference>
<protein>
    <submittedName>
        <fullName evidence="1">Uncharacterized protein</fullName>
    </submittedName>
</protein>
<dbReference type="Proteomes" id="UP000638849">
    <property type="component" value="Unassembled WGS sequence"/>
</dbReference>
<keyword evidence="2" id="KW-1185">Reference proteome</keyword>
<reference evidence="1 2" key="1">
    <citation type="submission" date="2020-12" db="EMBL/GenBank/DDBJ databases">
        <authorList>
            <person name="Kusuma A.B."/>
            <person name="Nouioui I."/>
            <person name="Goodfellow M."/>
        </authorList>
    </citation>
    <scope>NUCLEOTIDE SEQUENCE [LARGE SCALE GENOMIC DNA]</scope>
    <source>
        <strain evidence="1 2">DSM 41764</strain>
    </source>
</reference>
<proteinExistence type="predicted"/>